<comment type="caution">
    <text evidence="1">The sequence shown here is derived from an EMBL/GenBank/DDBJ whole genome shotgun (WGS) entry which is preliminary data.</text>
</comment>
<reference evidence="1 2" key="1">
    <citation type="journal article" date="2016" name="Nat. Commun.">
        <title>Extremotolerant tardigrade genome and improved radiotolerance of human cultured cells by tardigrade-unique protein.</title>
        <authorList>
            <person name="Hashimoto T."/>
            <person name="Horikawa D.D."/>
            <person name="Saito Y."/>
            <person name="Kuwahara H."/>
            <person name="Kozuka-Hata H."/>
            <person name="Shin-I T."/>
            <person name="Minakuchi Y."/>
            <person name="Ohishi K."/>
            <person name="Motoyama A."/>
            <person name="Aizu T."/>
            <person name="Enomoto A."/>
            <person name="Kondo K."/>
            <person name="Tanaka S."/>
            <person name="Hara Y."/>
            <person name="Koshikawa S."/>
            <person name="Sagara H."/>
            <person name="Miura T."/>
            <person name="Yokobori S."/>
            <person name="Miyagawa K."/>
            <person name="Suzuki Y."/>
            <person name="Kubo T."/>
            <person name="Oyama M."/>
            <person name="Kohara Y."/>
            <person name="Fujiyama A."/>
            <person name="Arakawa K."/>
            <person name="Katayama T."/>
            <person name="Toyoda A."/>
            <person name="Kunieda T."/>
        </authorList>
    </citation>
    <scope>NUCLEOTIDE SEQUENCE [LARGE SCALE GENOMIC DNA]</scope>
    <source>
        <strain evidence="1 2">YOKOZUNA-1</strain>
    </source>
</reference>
<proteinExistence type="predicted"/>
<protein>
    <submittedName>
        <fullName evidence="1">Uncharacterized protein</fullName>
    </submittedName>
</protein>
<gene>
    <name evidence="1" type="primary">RvY_03262-1</name>
    <name evidence="1" type="synonym">RvY_03262.1</name>
    <name evidence="1" type="ORF">RvY_03262</name>
</gene>
<keyword evidence="2" id="KW-1185">Reference proteome</keyword>
<accession>A0A1D1UQW3</accession>
<evidence type="ECO:0000313" key="2">
    <source>
        <dbReference type="Proteomes" id="UP000186922"/>
    </source>
</evidence>
<organism evidence="1 2">
    <name type="scientific">Ramazzottius varieornatus</name>
    <name type="common">Water bear</name>
    <name type="synonym">Tardigrade</name>
    <dbReference type="NCBI Taxonomy" id="947166"/>
    <lineage>
        <taxon>Eukaryota</taxon>
        <taxon>Metazoa</taxon>
        <taxon>Ecdysozoa</taxon>
        <taxon>Tardigrada</taxon>
        <taxon>Eutardigrada</taxon>
        <taxon>Parachela</taxon>
        <taxon>Hypsibioidea</taxon>
        <taxon>Ramazzottiidae</taxon>
        <taxon>Ramazzottius</taxon>
    </lineage>
</organism>
<dbReference type="EMBL" id="BDGG01000001">
    <property type="protein sequence ID" value="GAU90910.1"/>
    <property type="molecule type" value="Genomic_DNA"/>
</dbReference>
<sequence length="116" mass="12667">MKVAAAATWPTTSTGMVQWSQLERSSSTTPVTFDKLEVRAADLQVINCKSVPSGIPLPPGAPPCESKGTLNFLFHIGARLDHSTRLCIVKVTVAVPAMERQLPIRKLELKLVHLQH</sequence>
<evidence type="ECO:0000313" key="1">
    <source>
        <dbReference type="EMBL" id="GAU90910.1"/>
    </source>
</evidence>
<dbReference type="AlphaFoldDB" id="A0A1D1UQW3"/>
<dbReference type="Proteomes" id="UP000186922">
    <property type="component" value="Unassembled WGS sequence"/>
</dbReference>
<name>A0A1D1UQW3_RAMVA</name>